<dbReference type="SUPFAM" id="SSF51905">
    <property type="entry name" value="FAD/NAD(P)-binding domain"/>
    <property type="match status" value="1"/>
</dbReference>
<dbReference type="NCBIfam" id="NF045637">
    <property type="entry name" value="carotdesatCrtDProt"/>
    <property type="match status" value="1"/>
</dbReference>
<dbReference type="PANTHER" id="PTHR43734">
    <property type="entry name" value="PHYTOENE DESATURASE"/>
    <property type="match status" value="1"/>
</dbReference>
<comment type="similarity">
    <text evidence="2 5">Belongs to the carotenoid/retinoid oxidoreductase family.</text>
</comment>
<keyword evidence="4 5" id="KW-0560">Oxidoreductase</keyword>
<dbReference type="InterPro" id="IPR036188">
    <property type="entry name" value="FAD/NAD-bd_sf"/>
</dbReference>
<evidence type="ECO:0000259" key="6">
    <source>
        <dbReference type="Pfam" id="PF01593"/>
    </source>
</evidence>
<comment type="pathway">
    <text evidence="1 5">Carotenoid biosynthesis.</text>
</comment>
<evidence type="ECO:0000256" key="1">
    <source>
        <dbReference type="ARBA" id="ARBA00004829"/>
    </source>
</evidence>
<protein>
    <submittedName>
        <fullName evidence="7">Putative methoxyneurosporene dehydrogenase</fullName>
    </submittedName>
</protein>
<gene>
    <name evidence="7" type="primary">crtD</name>
</gene>
<dbReference type="GO" id="GO:0016117">
    <property type="term" value="P:carotenoid biosynthetic process"/>
    <property type="evidence" value="ECO:0007669"/>
    <property type="project" value="UniProtKB-KW"/>
</dbReference>
<proteinExistence type="inferred from homology"/>
<dbReference type="NCBIfam" id="TIGR02734">
    <property type="entry name" value="crtI_fam"/>
    <property type="match status" value="1"/>
</dbReference>
<keyword evidence="3 5" id="KW-0125">Carotenoid biosynthesis</keyword>
<dbReference type="InterPro" id="IPR002937">
    <property type="entry name" value="Amino_oxidase"/>
</dbReference>
<evidence type="ECO:0000256" key="3">
    <source>
        <dbReference type="ARBA" id="ARBA00022746"/>
    </source>
</evidence>
<reference evidence="7" key="1">
    <citation type="journal article" date="2005" name="Appl. Environ. Microbiol.">
        <title>Roseobacter-like bacteria in red and mediterranean sea aerobic anoxygenic photosynthetic populations.</title>
        <authorList>
            <person name="Oz A."/>
            <person name="Sabehi G."/>
            <person name="Koblizek M."/>
            <person name="Massana R."/>
            <person name="Beja O."/>
        </authorList>
    </citation>
    <scope>NUCLEOTIDE SEQUENCE</scope>
</reference>
<evidence type="ECO:0000313" key="7">
    <source>
        <dbReference type="EMBL" id="AAT90316.1"/>
    </source>
</evidence>
<organism evidence="7">
    <name type="scientific">uncultured proteobacterium eBACred25D05</name>
    <dbReference type="NCBI Taxonomy" id="287841"/>
    <lineage>
        <taxon>Bacteria</taxon>
        <taxon>Pseudomonadati</taxon>
        <taxon>Pseudomonadota</taxon>
        <taxon>environmental samples</taxon>
    </lineage>
</organism>
<evidence type="ECO:0000256" key="2">
    <source>
        <dbReference type="ARBA" id="ARBA00006046"/>
    </source>
</evidence>
<dbReference type="PANTHER" id="PTHR43734:SF7">
    <property type="entry name" value="4,4'-DIAPONEUROSPORENE OXYGENASE"/>
    <property type="match status" value="1"/>
</dbReference>
<dbReference type="Pfam" id="PF01593">
    <property type="entry name" value="Amino_oxidase"/>
    <property type="match status" value="1"/>
</dbReference>
<dbReference type="GO" id="GO:0016491">
    <property type="term" value="F:oxidoreductase activity"/>
    <property type="evidence" value="ECO:0007669"/>
    <property type="project" value="UniProtKB-KW"/>
</dbReference>
<dbReference type="InterPro" id="IPR054841">
    <property type="entry name" value="carotdesatCrtD"/>
</dbReference>
<evidence type="ECO:0000256" key="4">
    <source>
        <dbReference type="ARBA" id="ARBA00023002"/>
    </source>
</evidence>
<dbReference type="InterPro" id="IPR014105">
    <property type="entry name" value="Carotenoid/retinoid_OxRdtase"/>
</dbReference>
<dbReference type="Gene3D" id="3.50.50.60">
    <property type="entry name" value="FAD/NAD(P)-binding domain"/>
    <property type="match status" value="2"/>
</dbReference>
<dbReference type="AlphaFoldDB" id="Q6BA58"/>
<feature type="domain" description="Amine oxidase" evidence="6">
    <location>
        <begin position="21"/>
        <end position="294"/>
    </location>
</feature>
<sequence>MTLHQLPIANKEKVIIVGAGIGGLAASLRLSHMGYNVKVFETAQTGGGKLRTITGQTGEIDIGPTVLTLLPVFQNLFKSVGEDIFEHVELVRQKIIARHWWPDGETLDLYDDFETSRDAILNFSGSDSAKEFEKYFYDTRDLFSCFDIPVMRNPNPSMLDMNRAVLNNPKILFKMHPLRTLSSLLNYKFRDSRLQQLFGRYSTYVGGSPLESPALLSLIWQAEARGVWSIKGGMKKLARVLEKLANDRGASFHYSTEVKELNIKYDRLVSVKDNLNISHEADKFIFNGDPRALALGKLGQEVKKVAPNEADCERSLSAYVWGFDAKVSGPDLVHHNVFFSDVKNSEFYDIKKGKMPVDPSIYICAQDRGKNAPYPTTERFEIILNAPPVSRRKSTPEDYEKCKEITFKRLEMFGLNFQLNLKRENLTTPQDFEELFPASDGSLYGRSPHSLLATLKRPKCVTSLQNLFLVGGGVHPGAGVPMATLCAQLAVEEMTKDQTSILTFPQMATHGGTLTESTR</sequence>
<evidence type="ECO:0000256" key="5">
    <source>
        <dbReference type="RuleBase" id="RU362075"/>
    </source>
</evidence>
<dbReference type="EMBL" id="AY671989">
    <property type="protein sequence ID" value="AAT90316.1"/>
    <property type="molecule type" value="Genomic_DNA"/>
</dbReference>
<accession>Q6BA58</accession>
<name>Q6BA58_9PROT</name>